<proteinExistence type="predicted"/>
<organism evidence="2 3">
    <name type="scientific">Diacronema lutheri</name>
    <name type="common">Unicellular marine alga</name>
    <name type="synonym">Monochrysis lutheri</name>
    <dbReference type="NCBI Taxonomy" id="2081491"/>
    <lineage>
        <taxon>Eukaryota</taxon>
        <taxon>Haptista</taxon>
        <taxon>Haptophyta</taxon>
        <taxon>Pavlovophyceae</taxon>
        <taxon>Pavlovales</taxon>
        <taxon>Pavlovaceae</taxon>
        <taxon>Diacronema</taxon>
    </lineage>
</organism>
<feature type="compositionally biased region" description="Basic and acidic residues" evidence="1">
    <location>
        <begin position="416"/>
        <end position="426"/>
    </location>
</feature>
<evidence type="ECO:0000313" key="2">
    <source>
        <dbReference type="EMBL" id="KAG8468075.1"/>
    </source>
</evidence>
<keyword evidence="3" id="KW-1185">Reference proteome</keyword>
<evidence type="ECO:0000256" key="1">
    <source>
        <dbReference type="SAM" id="MobiDB-lite"/>
    </source>
</evidence>
<dbReference type="PANTHER" id="PTHR37028:SF4">
    <property type="entry name" value="ALMS MOTIF DOMAIN-CONTAINING PROTEIN"/>
    <property type="match status" value="1"/>
</dbReference>
<dbReference type="EMBL" id="JAGTXO010000005">
    <property type="protein sequence ID" value="KAG8468075.1"/>
    <property type="molecule type" value="Genomic_DNA"/>
</dbReference>
<name>A0A8J5XUA3_DIALT</name>
<dbReference type="AlphaFoldDB" id="A0A8J5XUA3"/>
<feature type="compositionally biased region" description="Basic and acidic residues" evidence="1">
    <location>
        <begin position="260"/>
        <end position="271"/>
    </location>
</feature>
<feature type="region of interest" description="Disordered" evidence="1">
    <location>
        <begin position="111"/>
        <end position="145"/>
    </location>
</feature>
<protein>
    <submittedName>
        <fullName evidence="2">Uncharacterized protein</fullName>
    </submittedName>
</protein>
<feature type="region of interest" description="Disordered" evidence="1">
    <location>
        <begin position="634"/>
        <end position="657"/>
    </location>
</feature>
<dbReference type="OMA" id="FHARVTR"/>
<feature type="region of interest" description="Disordered" evidence="1">
    <location>
        <begin position="380"/>
        <end position="438"/>
    </location>
</feature>
<gene>
    <name evidence="2" type="ORF">KFE25_007127</name>
</gene>
<feature type="region of interest" description="Disordered" evidence="1">
    <location>
        <begin position="47"/>
        <end position="88"/>
    </location>
</feature>
<evidence type="ECO:0000313" key="3">
    <source>
        <dbReference type="Proteomes" id="UP000751190"/>
    </source>
</evidence>
<feature type="compositionally biased region" description="Basic and acidic residues" evidence="1">
    <location>
        <begin position="278"/>
        <end position="295"/>
    </location>
</feature>
<feature type="region of interest" description="Disordered" evidence="1">
    <location>
        <begin position="244"/>
        <end position="350"/>
    </location>
</feature>
<feature type="compositionally biased region" description="Low complexity" evidence="1">
    <location>
        <begin position="380"/>
        <end position="413"/>
    </location>
</feature>
<feature type="compositionally biased region" description="Low complexity" evidence="1">
    <location>
        <begin position="641"/>
        <end position="657"/>
    </location>
</feature>
<comment type="caution">
    <text evidence="2">The sequence shown here is derived from an EMBL/GenBank/DDBJ whole genome shotgun (WGS) entry which is preliminary data.</text>
</comment>
<dbReference type="Proteomes" id="UP000751190">
    <property type="component" value="Unassembled WGS sequence"/>
</dbReference>
<dbReference type="PANTHER" id="PTHR37028">
    <property type="entry name" value="UNNAMED PRODUCT-RELATED"/>
    <property type="match status" value="1"/>
</dbReference>
<accession>A0A8J5XUA3</accession>
<sequence>MAMEDPHGRFTTLIAQFKSGRMSDAELWGEIERVALPSASSERATLAQLNHAAAEPRLPEPQQPARAHAAPRRPSDEGSVWAAEPDDPRGYPWAHGAELFAAMRAKPARAADGRPDAAGGLLAHPYNRRADGTSRPARADPAYPVRMDPSWQANVAELEAQRDARELAECTFRPAINRASRLPRNARGGVVPAPLLVQHAAFPPAGVYERSRAWERERLAHRASLREAHEAEEMRDCSFTPRIFSRGRNAATRPQPVRAARRETAGGERQRARSASPPRERRRERRASTDARADGRPTSVAKGAHTRDARASPPQPQRGAPLVRSRYLEARGARCSEPPAAAPRDARQPTLIARARAPEELSAGVRTYLSMNAFERLAQRRAPADPLRARAATPPAARTARGGSGGTRPASAPRARPNDSRARNGDASDDGNTPRHGGQLHEARLRFHQFLQRQARTLRKREIVALRLDEAAHAQPPTAEQRAERARARAAFLRRVEGSVERYEQRTHEFGRPPLADADATECTFHPRINPSSRARRARSVNELAYGDATHRRLVHAELAERARERESEQLLPVPLTSAALEGVDGMLKIASDPSGFIARMKERALLKQQLLDSVREANLRAELEACTFKPMNVGRLPDKSAAQPSGASARAACRKA</sequence>
<reference evidence="2" key="1">
    <citation type="submission" date="2021-05" db="EMBL/GenBank/DDBJ databases">
        <title>The genome of the haptophyte Pavlova lutheri (Diacronema luteri, Pavlovales) - a model for lipid biosynthesis in eukaryotic algae.</title>
        <authorList>
            <person name="Hulatt C.J."/>
            <person name="Posewitz M.C."/>
        </authorList>
    </citation>
    <scope>NUCLEOTIDE SEQUENCE</scope>
    <source>
        <strain evidence="2">NIVA-4/92</strain>
    </source>
</reference>
<dbReference type="OrthoDB" id="70300at2759"/>